<dbReference type="Pfam" id="PF09570">
    <property type="entry name" value="RE_SinI"/>
    <property type="match status" value="1"/>
</dbReference>
<reference evidence="1 2" key="1">
    <citation type="submission" date="2018-11" db="EMBL/GenBank/DDBJ databases">
        <title>Deinococcus shelandsis sp. nov., isolated from South Shetland Islands soil of Antarctica.</title>
        <authorList>
            <person name="Tian J."/>
        </authorList>
    </citation>
    <scope>NUCLEOTIDE SEQUENCE [LARGE SCALE GENOMIC DNA]</scope>
    <source>
        <strain evidence="1 2">S14-83T</strain>
    </source>
</reference>
<dbReference type="AlphaFoldDB" id="A0A3G8YFI5"/>
<keyword evidence="1" id="KW-0540">Nuclease</keyword>
<keyword evidence="1" id="KW-0255">Endonuclease</keyword>
<evidence type="ECO:0000313" key="1">
    <source>
        <dbReference type="EMBL" id="AZI43715.1"/>
    </source>
</evidence>
<gene>
    <name evidence="1" type="ORF">EHF33_01700</name>
</gene>
<protein>
    <submittedName>
        <fullName evidence="1">SinI family restriction endonuclease</fullName>
    </submittedName>
</protein>
<dbReference type="InterPro" id="IPR019070">
    <property type="entry name" value="Restrct_endonuc_II_SinI"/>
</dbReference>
<name>A0A3G8YFI5_9DEIO</name>
<dbReference type="EMBL" id="CP034183">
    <property type="protein sequence ID" value="AZI43715.1"/>
    <property type="molecule type" value="Genomic_DNA"/>
</dbReference>
<dbReference type="GO" id="GO:0009307">
    <property type="term" value="P:DNA restriction-modification system"/>
    <property type="evidence" value="ECO:0007669"/>
    <property type="project" value="InterPro"/>
</dbReference>
<keyword evidence="1" id="KW-0378">Hydrolase</keyword>
<dbReference type="GO" id="GO:0003677">
    <property type="term" value="F:DNA binding"/>
    <property type="evidence" value="ECO:0007669"/>
    <property type="project" value="InterPro"/>
</dbReference>
<dbReference type="Proteomes" id="UP000276417">
    <property type="component" value="Chromosome 1"/>
</dbReference>
<proteinExistence type="predicted"/>
<dbReference type="GO" id="GO:0009036">
    <property type="term" value="F:type II site-specific deoxyribonuclease activity"/>
    <property type="evidence" value="ECO:0007669"/>
    <property type="project" value="InterPro"/>
</dbReference>
<dbReference type="KEGG" id="dph:EHF33_01700"/>
<dbReference type="REBASE" id="283310">
    <property type="entry name" value="Dsp1483ORF1695P"/>
</dbReference>
<organism evidence="1 2">
    <name type="scientific">Deinococcus psychrotolerans</name>
    <dbReference type="NCBI Taxonomy" id="2489213"/>
    <lineage>
        <taxon>Bacteria</taxon>
        <taxon>Thermotogati</taxon>
        <taxon>Deinococcota</taxon>
        <taxon>Deinococci</taxon>
        <taxon>Deinococcales</taxon>
        <taxon>Deinococcaceae</taxon>
        <taxon>Deinococcus</taxon>
    </lineage>
</organism>
<keyword evidence="2" id="KW-1185">Reference proteome</keyword>
<evidence type="ECO:0000313" key="2">
    <source>
        <dbReference type="Proteomes" id="UP000276417"/>
    </source>
</evidence>
<sequence length="226" mass="24674">MAQAAAHDAALAWTPQLQALISYGLQSTALSAFPRFGKKELTFSSTDEEAAAFFRTLIGSYAAERQKKLILRESATTADPAVDIILSAFAAGFTDQNRLKLASRFHRQSMAAENLLGALLERYLAQELEAHDWIWCAGNSLRAVDFIRSDLSTALQIKNRSNSENSSSAAIRTGTTIQKWYRVNAASGATKWADFPASLPQPLSEAGFHQFIRDYAAASPNAKLSI</sequence>
<dbReference type="OrthoDB" id="5337216at2"/>
<accession>A0A3G8YFI5</accession>